<gene>
    <name evidence="6" type="ORF">FHR86_002705</name>
</gene>
<dbReference type="PANTHER" id="PTHR30055">
    <property type="entry name" value="HTH-TYPE TRANSCRIPTIONAL REGULATOR RUTR"/>
    <property type="match status" value="1"/>
</dbReference>
<dbReference type="Pfam" id="PF00440">
    <property type="entry name" value="TetR_N"/>
    <property type="match status" value="1"/>
</dbReference>
<dbReference type="Gene3D" id="1.10.357.10">
    <property type="entry name" value="Tetracycline Repressor, domain 2"/>
    <property type="match status" value="1"/>
</dbReference>
<evidence type="ECO:0000256" key="3">
    <source>
        <dbReference type="ARBA" id="ARBA00023163"/>
    </source>
</evidence>
<dbReference type="Pfam" id="PF13305">
    <property type="entry name" value="TetR_C_33"/>
    <property type="match status" value="1"/>
</dbReference>
<dbReference type="PANTHER" id="PTHR30055:SF243">
    <property type="entry name" value="HTH-TYPE TRANSCRIPTIONAL REGULATOR RV1816"/>
    <property type="match status" value="1"/>
</dbReference>
<evidence type="ECO:0000313" key="6">
    <source>
        <dbReference type="EMBL" id="NIJ02364.1"/>
    </source>
</evidence>
<accession>A0ABX0TJQ3</accession>
<evidence type="ECO:0000259" key="5">
    <source>
        <dbReference type="PROSITE" id="PS50977"/>
    </source>
</evidence>
<evidence type="ECO:0000256" key="4">
    <source>
        <dbReference type="PROSITE-ProRule" id="PRU00335"/>
    </source>
</evidence>
<keyword evidence="3" id="KW-0804">Transcription</keyword>
<dbReference type="InterPro" id="IPR025996">
    <property type="entry name" value="MT1864/Rv1816-like_C"/>
</dbReference>
<proteinExistence type="predicted"/>
<keyword evidence="7" id="KW-1185">Reference proteome</keyword>
<organism evidence="6 7">
    <name type="scientific">Paenarthrobacter ilicis</name>
    <dbReference type="NCBI Taxonomy" id="43665"/>
    <lineage>
        <taxon>Bacteria</taxon>
        <taxon>Bacillati</taxon>
        <taxon>Actinomycetota</taxon>
        <taxon>Actinomycetes</taxon>
        <taxon>Micrococcales</taxon>
        <taxon>Micrococcaceae</taxon>
        <taxon>Paenarthrobacter</taxon>
    </lineage>
</organism>
<dbReference type="PROSITE" id="PS50977">
    <property type="entry name" value="HTH_TETR_2"/>
    <property type="match status" value="1"/>
</dbReference>
<dbReference type="InterPro" id="IPR036271">
    <property type="entry name" value="Tet_transcr_reg_TetR-rel_C_sf"/>
</dbReference>
<keyword evidence="1" id="KW-0805">Transcription regulation</keyword>
<dbReference type="InterPro" id="IPR001647">
    <property type="entry name" value="HTH_TetR"/>
</dbReference>
<comment type="caution">
    <text evidence="6">The sequence shown here is derived from an EMBL/GenBank/DDBJ whole genome shotgun (WGS) entry which is preliminary data.</text>
</comment>
<dbReference type="InterPro" id="IPR009057">
    <property type="entry name" value="Homeodomain-like_sf"/>
</dbReference>
<dbReference type="SUPFAM" id="SSF46689">
    <property type="entry name" value="Homeodomain-like"/>
    <property type="match status" value="1"/>
</dbReference>
<feature type="domain" description="HTH tetR-type" evidence="5">
    <location>
        <begin position="30"/>
        <end position="90"/>
    </location>
</feature>
<evidence type="ECO:0000256" key="1">
    <source>
        <dbReference type="ARBA" id="ARBA00023015"/>
    </source>
</evidence>
<dbReference type="Proteomes" id="UP000802392">
    <property type="component" value="Unassembled WGS sequence"/>
</dbReference>
<dbReference type="SUPFAM" id="SSF48498">
    <property type="entry name" value="Tetracyclin repressor-like, C-terminal domain"/>
    <property type="match status" value="1"/>
</dbReference>
<evidence type="ECO:0000313" key="7">
    <source>
        <dbReference type="Proteomes" id="UP000802392"/>
    </source>
</evidence>
<reference evidence="6 7" key="1">
    <citation type="submission" date="2020-03" db="EMBL/GenBank/DDBJ databases">
        <title>Genomic Encyclopedia of Type Strains, Phase III (KMG-III): the genomes of soil and plant-associated and newly described type strains.</title>
        <authorList>
            <person name="Whitman W."/>
        </authorList>
    </citation>
    <scope>NUCLEOTIDE SEQUENCE [LARGE SCALE GENOMIC DNA]</scope>
    <source>
        <strain evidence="6 7">CECT 4207</strain>
    </source>
</reference>
<dbReference type="InterPro" id="IPR050109">
    <property type="entry name" value="HTH-type_TetR-like_transc_reg"/>
</dbReference>
<feature type="DNA-binding region" description="H-T-H motif" evidence="4">
    <location>
        <begin position="53"/>
        <end position="72"/>
    </location>
</feature>
<dbReference type="EMBL" id="JAAOZD010000005">
    <property type="protein sequence ID" value="NIJ02364.1"/>
    <property type="molecule type" value="Genomic_DNA"/>
</dbReference>
<keyword evidence="2 4" id="KW-0238">DNA-binding</keyword>
<protein>
    <submittedName>
        <fullName evidence="6">AcrR family transcriptional regulator</fullName>
    </submittedName>
</protein>
<evidence type="ECO:0000256" key="2">
    <source>
        <dbReference type="ARBA" id="ARBA00023125"/>
    </source>
</evidence>
<name>A0ABX0TJQ3_9MICC</name>
<sequence>MTSAESAVVLATAKSNANVKPPTPRERARTQTIADIIRLGREHLALHGAAALSLRAVARDLGVVSSAVYRYVENRDELLTLLLIDAYNELGDEVDVAVGAVSEQDFAGQFRALAHAVRAWASREPASYALLFGSPVPGYQAPGERTTIPGTRVIVRLVGIFDAAYRAGALNAEVPPAVVIPAALAEDLAAIRAGMNLEAPDAALARGVLVWTSVFGAISFEVFGQYGADTFTARDELFEHQLAVLQGTVGLQG</sequence>
<dbReference type="RefSeq" id="WP_167267491.1">
    <property type="nucleotide sequence ID" value="NZ_BAAAVO010000002.1"/>
</dbReference>